<dbReference type="Proteomes" id="UP000294847">
    <property type="component" value="Chromosome 2"/>
</dbReference>
<evidence type="ECO:0000313" key="1">
    <source>
        <dbReference type="EMBL" id="QBZ56193.1"/>
    </source>
</evidence>
<dbReference type="InterPro" id="IPR036047">
    <property type="entry name" value="F-box-like_dom_sf"/>
</dbReference>
<name>A0A4P7N1T6_PYROR</name>
<evidence type="ECO:0000313" key="2">
    <source>
        <dbReference type="Proteomes" id="UP000294847"/>
    </source>
</evidence>
<dbReference type="SUPFAM" id="SSF52047">
    <property type="entry name" value="RNI-like"/>
    <property type="match status" value="1"/>
</dbReference>
<gene>
    <name evidence="1" type="ORF">PoMZ_01099</name>
</gene>
<sequence>MISPPQSSPSLGSDSELASKVIADRLAELPEDLLLRIFEIVGQASKRDLCNVSRLNHQYHAIADSILYKMIQFDRPEHHLRFSQSLGRRPRRGSLIMGVRLDYPGGHGRKLSQINLDVPVIVDEVSHLEHPSSRFDVLTRMISTMSNLEMLEISMPDSLLHGIGGLFNGPFDLACLKTCTLFYQCPNDAYWDLKENIHIFSHPTLESLIIRKAKLDYKGFDFLEKPEKTSLEKLHLIECDISDDALGDILEFPEALKEFVMTHLPEPHPDLEESSDNAGDYIIALQGAAHSLETVVLDIPTLGGRRAMRMREFAALKTLRLSWDYQLMGKTSKKPRMQGVGLPPELETLEFFCELGTDEEVSDLFLNAIENKKVMARNLKSLIVVEGEDRRIPKELIEACKSQDIKLDIIGGTLDEDLD</sequence>
<accession>A0A4P7N1T6</accession>
<protein>
    <submittedName>
        <fullName evidence="1">Uncharacterized protein</fullName>
    </submittedName>
</protein>
<dbReference type="EMBL" id="CP034205">
    <property type="protein sequence ID" value="QBZ56193.1"/>
    <property type="molecule type" value="Genomic_DNA"/>
</dbReference>
<dbReference type="AlphaFoldDB" id="A0A4P7N1T6"/>
<organism evidence="1 2">
    <name type="scientific">Pyricularia oryzae</name>
    <name type="common">Rice blast fungus</name>
    <name type="synonym">Magnaporthe oryzae</name>
    <dbReference type="NCBI Taxonomy" id="318829"/>
    <lineage>
        <taxon>Eukaryota</taxon>
        <taxon>Fungi</taxon>
        <taxon>Dikarya</taxon>
        <taxon>Ascomycota</taxon>
        <taxon>Pezizomycotina</taxon>
        <taxon>Sordariomycetes</taxon>
        <taxon>Sordariomycetidae</taxon>
        <taxon>Magnaporthales</taxon>
        <taxon>Pyriculariaceae</taxon>
        <taxon>Pyricularia</taxon>
    </lineage>
</organism>
<dbReference type="CDD" id="cd09917">
    <property type="entry name" value="F-box_SF"/>
    <property type="match status" value="1"/>
</dbReference>
<dbReference type="SUPFAM" id="SSF81383">
    <property type="entry name" value="F-box domain"/>
    <property type="match status" value="1"/>
</dbReference>
<reference evidence="1 2" key="1">
    <citation type="journal article" date="2019" name="Mol. Biol. Evol.">
        <title>Blast fungal genomes show frequent chromosomal changes, gene gains and losses, and effector gene turnover.</title>
        <authorList>
            <person name="Gomez Luciano L.B."/>
            <person name="Jason Tsai I."/>
            <person name="Chuma I."/>
            <person name="Tosa Y."/>
            <person name="Chen Y.H."/>
            <person name="Li J.Y."/>
            <person name="Li M.Y."/>
            <person name="Jade Lu M.Y."/>
            <person name="Nakayashiki H."/>
            <person name="Li W.H."/>
        </authorList>
    </citation>
    <scope>NUCLEOTIDE SEQUENCE [LARGE SCALE GENOMIC DNA]</scope>
    <source>
        <strain evidence="1">MZ5-1-6</strain>
    </source>
</reference>
<proteinExistence type="predicted"/>